<evidence type="ECO:0000313" key="6">
    <source>
        <dbReference type="EMBL" id="ACB36144.1"/>
    </source>
</evidence>
<protein>
    <submittedName>
        <fullName evidence="6">Electron transport protein SCO1/SenC</fullName>
    </submittedName>
</protein>
<dbReference type="eggNOG" id="COG1999">
    <property type="taxonomic scope" value="Bacteria"/>
</dbReference>
<reference evidence="6 7" key="1">
    <citation type="submission" date="2008-03" db="EMBL/GenBank/DDBJ databases">
        <title>Complete sequence of Leptothrix cholodnii SP-6.</title>
        <authorList>
            <consortium name="US DOE Joint Genome Institute"/>
            <person name="Copeland A."/>
            <person name="Lucas S."/>
            <person name="Lapidus A."/>
            <person name="Glavina del Rio T."/>
            <person name="Dalin E."/>
            <person name="Tice H."/>
            <person name="Bruce D."/>
            <person name="Goodwin L."/>
            <person name="Pitluck S."/>
            <person name="Chertkov O."/>
            <person name="Brettin T."/>
            <person name="Detter J.C."/>
            <person name="Han C."/>
            <person name="Kuske C.R."/>
            <person name="Schmutz J."/>
            <person name="Larimer F."/>
            <person name="Land M."/>
            <person name="Hauser L."/>
            <person name="Kyrpides N."/>
            <person name="Lykidis A."/>
            <person name="Emerson D."/>
            <person name="Richardson P."/>
        </authorList>
    </citation>
    <scope>NUCLEOTIDE SEQUENCE [LARGE SCALE GENOMIC DNA]</scope>
    <source>
        <strain evidence="7">ATCC 51168 / LMG 8142 / SP-6</strain>
    </source>
</reference>
<keyword evidence="3" id="KW-1015">Disulfide bond</keyword>
<feature type="signal peptide" evidence="5">
    <location>
        <begin position="1"/>
        <end position="29"/>
    </location>
</feature>
<evidence type="ECO:0000256" key="2">
    <source>
        <dbReference type="PIRSR" id="PIRSR603782-1"/>
    </source>
</evidence>
<evidence type="ECO:0000313" key="7">
    <source>
        <dbReference type="Proteomes" id="UP000001693"/>
    </source>
</evidence>
<feature type="binding site" evidence="2">
    <location>
        <position position="103"/>
    </location>
    <ligand>
        <name>Cu cation</name>
        <dbReference type="ChEBI" id="CHEBI:23378"/>
    </ligand>
</feature>
<keyword evidence="2" id="KW-0186">Copper</keyword>
<dbReference type="EMBL" id="CP001013">
    <property type="protein sequence ID" value="ACB36144.1"/>
    <property type="molecule type" value="Genomic_DNA"/>
</dbReference>
<dbReference type="InterPro" id="IPR003782">
    <property type="entry name" value="SCO1/SenC"/>
</dbReference>
<dbReference type="InterPro" id="IPR036249">
    <property type="entry name" value="Thioredoxin-like_sf"/>
</dbReference>
<dbReference type="CDD" id="cd02968">
    <property type="entry name" value="SCO"/>
    <property type="match status" value="1"/>
</dbReference>
<dbReference type="KEGG" id="lch:Lcho_3890"/>
<sequence length="228" mass="24209" precursor="true">MMDMTAKHLLRVALAALAIHAGGPAAAHADAAHPASTAAPAATETPAGKAANAAKAGPRDAASYFTELELLTQDGRRVRFHSDVLKGRTVLINVVYATCQDACPLITQKLNEVRQHLPAELFGKQVFFVSLTSDPTHDTPQALKAFARKQGADVEGWTFLTGRKENVEHILKKLGQYSETVEGHSTLLIAGNVPAKRWSKIRPDAPPAAIAERLSVLATGAGLDAARP</sequence>
<dbReference type="Proteomes" id="UP000001693">
    <property type="component" value="Chromosome"/>
</dbReference>
<evidence type="ECO:0000256" key="1">
    <source>
        <dbReference type="ARBA" id="ARBA00010996"/>
    </source>
</evidence>
<dbReference type="Gene3D" id="3.40.30.10">
    <property type="entry name" value="Glutaredoxin"/>
    <property type="match status" value="1"/>
</dbReference>
<dbReference type="Pfam" id="PF02630">
    <property type="entry name" value="SCO1-SenC"/>
    <property type="match status" value="1"/>
</dbReference>
<evidence type="ECO:0000256" key="5">
    <source>
        <dbReference type="SAM" id="SignalP"/>
    </source>
</evidence>
<feature type="disulfide bond" description="Redox-active" evidence="3">
    <location>
        <begin position="99"/>
        <end position="103"/>
    </location>
</feature>
<dbReference type="PANTHER" id="PTHR12151:SF25">
    <property type="entry name" value="LINALOOL DEHYDRATASE_ISOMERASE DOMAIN-CONTAINING PROTEIN"/>
    <property type="match status" value="1"/>
</dbReference>
<evidence type="ECO:0000256" key="3">
    <source>
        <dbReference type="PIRSR" id="PIRSR603782-2"/>
    </source>
</evidence>
<dbReference type="OrthoDB" id="9180103at2"/>
<feature type="region of interest" description="Disordered" evidence="4">
    <location>
        <begin position="30"/>
        <end position="53"/>
    </location>
</feature>
<dbReference type="AlphaFoldDB" id="B1Y7J6"/>
<comment type="similarity">
    <text evidence="1">Belongs to the SCO1/2 family.</text>
</comment>
<gene>
    <name evidence="6" type="ordered locus">Lcho_3890</name>
</gene>
<feature type="binding site" evidence="2">
    <location>
        <position position="99"/>
    </location>
    <ligand>
        <name>Cu cation</name>
        <dbReference type="ChEBI" id="CHEBI:23378"/>
    </ligand>
</feature>
<evidence type="ECO:0000256" key="4">
    <source>
        <dbReference type="SAM" id="MobiDB-lite"/>
    </source>
</evidence>
<accession>B1Y7J6</accession>
<dbReference type="STRING" id="395495.Lcho_3890"/>
<organism evidence="6 7">
    <name type="scientific">Leptothrix cholodnii (strain ATCC 51168 / LMG 8142 / SP-6)</name>
    <name type="common">Leptothrix discophora (strain SP-6)</name>
    <dbReference type="NCBI Taxonomy" id="395495"/>
    <lineage>
        <taxon>Bacteria</taxon>
        <taxon>Pseudomonadati</taxon>
        <taxon>Pseudomonadota</taxon>
        <taxon>Betaproteobacteria</taxon>
        <taxon>Burkholderiales</taxon>
        <taxon>Sphaerotilaceae</taxon>
        <taxon>Leptothrix</taxon>
    </lineage>
</organism>
<name>B1Y7J6_LEPCP</name>
<keyword evidence="2" id="KW-0479">Metal-binding</keyword>
<feature type="chain" id="PRO_5002773454" evidence="5">
    <location>
        <begin position="30"/>
        <end position="228"/>
    </location>
</feature>
<dbReference type="GO" id="GO:0046872">
    <property type="term" value="F:metal ion binding"/>
    <property type="evidence" value="ECO:0007669"/>
    <property type="project" value="UniProtKB-KW"/>
</dbReference>
<keyword evidence="7" id="KW-1185">Reference proteome</keyword>
<keyword evidence="5" id="KW-0732">Signal</keyword>
<proteinExistence type="inferred from homology"/>
<dbReference type="HOGENOM" id="CLU_050131_4_2_4"/>
<dbReference type="PANTHER" id="PTHR12151">
    <property type="entry name" value="ELECTRON TRANSPORT PROTIN SCO1/SENC FAMILY MEMBER"/>
    <property type="match status" value="1"/>
</dbReference>
<dbReference type="SUPFAM" id="SSF52833">
    <property type="entry name" value="Thioredoxin-like"/>
    <property type="match status" value="1"/>
</dbReference>